<evidence type="ECO:0000313" key="2">
    <source>
        <dbReference type="EMBL" id="MFD1429584.1"/>
    </source>
</evidence>
<protein>
    <recommendedName>
        <fullName evidence="1">Prenylated flavin chaperone LpdD-like domain-containing protein</fullName>
    </recommendedName>
</protein>
<sequence length="145" mass="15908">MTESITFEATQAGYAIQMIVERQSQDLLIQLIGGDVPHYGVVTTIDRFKQIQTTALPSRPGHHHQEGVLTQRVATLIAPVIQRNAVIVCGVHVNSITTVQMAAASEMTKQLAEQLRDWLIAHPVKKPVETYAVGQQTSGTTRSHT</sequence>
<accession>A0ABW4CFK7</accession>
<dbReference type="Proteomes" id="UP001597196">
    <property type="component" value="Unassembled WGS sequence"/>
</dbReference>
<gene>
    <name evidence="2" type="ORF">ACFQ4P_04905</name>
</gene>
<comment type="caution">
    <text evidence="2">The sequence shown here is derived from an EMBL/GenBank/DDBJ whole genome shotgun (WGS) entry which is preliminary data.</text>
</comment>
<dbReference type="RefSeq" id="WP_203626783.1">
    <property type="nucleotide sequence ID" value="NZ_BOLQ01000008.1"/>
</dbReference>
<feature type="domain" description="Prenylated flavin chaperone LpdD-like" evidence="1">
    <location>
        <begin position="11"/>
        <end position="119"/>
    </location>
</feature>
<organism evidence="2 3">
    <name type="scientific">Lacticaseibacillus mingshuiensis</name>
    <dbReference type="NCBI Taxonomy" id="2799574"/>
    <lineage>
        <taxon>Bacteria</taxon>
        <taxon>Bacillati</taxon>
        <taxon>Bacillota</taxon>
        <taxon>Bacilli</taxon>
        <taxon>Lactobacillales</taxon>
        <taxon>Lactobacillaceae</taxon>
        <taxon>Lacticaseibacillus</taxon>
    </lineage>
</organism>
<evidence type="ECO:0000259" key="1">
    <source>
        <dbReference type="Pfam" id="PF21758"/>
    </source>
</evidence>
<dbReference type="Pfam" id="PF21758">
    <property type="entry name" value="PAC_bac"/>
    <property type="match status" value="1"/>
</dbReference>
<reference evidence="3" key="1">
    <citation type="journal article" date="2019" name="Int. J. Syst. Evol. Microbiol.">
        <title>The Global Catalogue of Microorganisms (GCM) 10K type strain sequencing project: providing services to taxonomists for standard genome sequencing and annotation.</title>
        <authorList>
            <consortium name="The Broad Institute Genomics Platform"/>
            <consortium name="The Broad Institute Genome Sequencing Center for Infectious Disease"/>
            <person name="Wu L."/>
            <person name="Ma J."/>
        </authorList>
    </citation>
    <scope>NUCLEOTIDE SEQUENCE [LARGE SCALE GENOMIC DNA]</scope>
    <source>
        <strain evidence="3">CCM 8980</strain>
    </source>
</reference>
<keyword evidence="3" id="KW-1185">Reference proteome</keyword>
<proteinExistence type="predicted"/>
<name>A0ABW4CFK7_9LACO</name>
<evidence type="ECO:0000313" key="3">
    <source>
        <dbReference type="Proteomes" id="UP001597196"/>
    </source>
</evidence>
<dbReference type="EMBL" id="JBHTOC010000006">
    <property type="protein sequence ID" value="MFD1429584.1"/>
    <property type="molecule type" value="Genomic_DNA"/>
</dbReference>
<dbReference type="InterPro" id="IPR048844">
    <property type="entry name" value="LpdD_chaperone-like"/>
</dbReference>